<dbReference type="SMART" id="SM00421">
    <property type="entry name" value="HTH_LUXR"/>
    <property type="match status" value="1"/>
</dbReference>
<evidence type="ECO:0000313" key="3">
    <source>
        <dbReference type="Proteomes" id="UP000325211"/>
    </source>
</evidence>
<evidence type="ECO:0000313" key="2">
    <source>
        <dbReference type="EMBL" id="QES49070.1"/>
    </source>
</evidence>
<feature type="domain" description="HTH luxR-type" evidence="1">
    <location>
        <begin position="251"/>
        <end position="316"/>
    </location>
</feature>
<organism evidence="2 3">
    <name type="scientific">Streptomyces venezuelae</name>
    <dbReference type="NCBI Taxonomy" id="54571"/>
    <lineage>
        <taxon>Bacteria</taxon>
        <taxon>Bacillati</taxon>
        <taxon>Actinomycetota</taxon>
        <taxon>Actinomycetes</taxon>
        <taxon>Kitasatosporales</taxon>
        <taxon>Streptomycetaceae</taxon>
        <taxon>Streptomyces</taxon>
    </lineage>
</organism>
<dbReference type="InterPro" id="IPR036388">
    <property type="entry name" value="WH-like_DNA-bd_sf"/>
</dbReference>
<dbReference type="GO" id="GO:0003677">
    <property type="term" value="F:DNA binding"/>
    <property type="evidence" value="ECO:0007669"/>
    <property type="project" value="InterPro"/>
</dbReference>
<dbReference type="InterPro" id="IPR051797">
    <property type="entry name" value="TrmB-like"/>
</dbReference>
<accession>A0A5P2D3F2</accession>
<name>A0A5P2D3F2_STRVZ</name>
<dbReference type="Pfam" id="PF00196">
    <property type="entry name" value="GerE"/>
    <property type="match status" value="1"/>
</dbReference>
<dbReference type="SUPFAM" id="SSF46894">
    <property type="entry name" value="C-terminal effector domain of the bipartite response regulators"/>
    <property type="match status" value="1"/>
</dbReference>
<dbReference type="RefSeq" id="WP_150208654.1">
    <property type="nucleotide sequence ID" value="NZ_CP029190.1"/>
</dbReference>
<dbReference type="PRINTS" id="PR00038">
    <property type="entry name" value="HTHLUXR"/>
</dbReference>
<dbReference type="InterPro" id="IPR016032">
    <property type="entry name" value="Sig_transdc_resp-reg_C-effctor"/>
</dbReference>
<dbReference type="PANTHER" id="PTHR34293:SF1">
    <property type="entry name" value="HTH-TYPE TRANSCRIPTIONAL REGULATOR TRMBL2"/>
    <property type="match status" value="1"/>
</dbReference>
<sequence length="325" mass="35728">MTRVQHTHGLEELCEAGSEVYAAALRRGRVRREEAARVPCLIDLGLLHPDPQAMEWLRPTDPAVALHVALRDIDAEIHAQRLREAKVARSLEQFQALGDTSPAVDAGGIVVLEGVARINAAIERATHACERELLCIEPRTRCESILEEALPRHLRLRERGVHTRSVYGRASLHNPALRAFMAALGDAFEVRSVGDVPQRMIIMDSTVAFVPASPDRRVALELRHPALVDYLISVFERFWHQALPFEASAPALPGPKGVSERQFAIARLLAEGHADKIVAQRLGISVRTCRKHIAHLAELLGSANRVQLGVLIARSGLLAAPPDPH</sequence>
<dbReference type="Proteomes" id="UP000325211">
    <property type="component" value="Chromosome"/>
</dbReference>
<dbReference type="OrthoDB" id="4307453at2"/>
<dbReference type="Gene3D" id="1.10.10.10">
    <property type="entry name" value="Winged helix-like DNA-binding domain superfamily/Winged helix DNA-binding domain"/>
    <property type="match status" value="1"/>
</dbReference>
<dbReference type="InterPro" id="IPR000792">
    <property type="entry name" value="Tscrpt_reg_LuxR_C"/>
</dbReference>
<dbReference type="GO" id="GO:0006355">
    <property type="term" value="P:regulation of DNA-templated transcription"/>
    <property type="evidence" value="ECO:0007669"/>
    <property type="project" value="InterPro"/>
</dbReference>
<gene>
    <name evidence="2" type="ORF">DEJ50_15905</name>
</gene>
<dbReference type="EMBL" id="CP029190">
    <property type="protein sequence ID" value="QES49070.1"/>
    <property type="molecule type" value="Genomic_DNA"/>
</dbReference>
<dbReference type="PROSITE" id="PS50043">
    <property type="entry name" value="HTH_LUXR_2"/>
    <property type="match status" value="1"/>
</dbReference>
<proteinExistence type="predicted"/>
<dbReference type="AlphaFoldDB" id="A0A5P2D3F2"/>
<evidence type="ECO:0000259" key="1">
    <source>
        <dbReference type="PROSITE" id="PS50043"/>
    </source>
</evidence>
<dbReference type="PANTHER" id="PTHR34293">
    <property type="entry name" value="HTH-TYPE TRANSCRIPTIONAL REGULATOR TRMBL2"/>
    <property type="match status" value="1"/>
</dbReference>
<protein>
    <submittedName>
        <fullName evidence="2">LuxR family transcriptional regulator</fullName>
    </submittedName>
</protein>
<reference evidence="2 3" key="1">
    <citation type="submission" date="2018-05" db="EMBL/GenBank/DDBJ databases">
        <title>Streptomyces venezuelae.</title>
        <authorList>
            <person name="Kim W."/>
            <person name="Lee N."/>
            <person name="Cho B.-K."/>
        </authorList>
    </citation>
    <scope>NUCLEOTIDE SEQUENCE [LARGE SCALE GENOMIC DNA]</scope>
    <source>
        <strain evidence="2 3">ATCC 21782</strain>
    </source>
</reference>